<reference evidence="2" key="1">
    <citation type="submission" date="2017-02" db="EMBL/GenBank/DDBJ databases">
        <authorList>
            <person name="Varghese N."/>
            <person name="Submissions S."/>
        </authorList>
    </citation>
    <scope>NUCLEOTIDE SEQUENCE [LARGE SCALE GENOMIC DNA]</scope>
    <source>
        <strain evidence="2">USBA 833</strain>
    </source>
</reference>
<dbReference type="STRING" id="1147123.SAMN05443428_13524"/>
<dbReference type="SUPFAM" id="SSF46785">
    <property type="entry name" value="Winged helix' DNA-binding domain"/>
    <property type="match status" value="1"/>
</dbReference>
<keyword evidence="2" id="KW-1185">Reference proteome</keyword>
<evidence type="ECO:0000313" key="1">
    <source>
        <dbReference type="EMBL" id="SKA99371.1"/>
    </source>
</evidence>
<evidence type="ECO:0000313" key="2">
    <source>
        <dbReference type="Proteomes" id="UP000190105"/>
    </source>
</evidence>
<accession>A0A1T4YDH6</accession>
<proteinExistence type="predicted"/>
<dbReference type="Pfam" id="PF09639">
    <property type="entry name" value="YjcQ"/>
    <property type="match status" value="1"/>
</dbReference>
<gene>
    <name evidence="1" type="ORF">SAMN05443428_13524</name>
</gene>
<sequence>MDNFKIIYKILKRLERAMDEEEFDNKEIMHEALGITEARWVKIMEMLANEGYIQGVYIINIAGRMYPGIKIADVRITLKGLEYLEENSMMKKAGELVKGVIEFIK</sequence>
<protein>
    <submittedName>
        <fullName evidence="1">YjcQ protein</fullName>
    </submittedName>
</protein>
<dbReference type="InterPro" id="IPR036388">
    <property type="entry name" value="WH-like_DNA-bd_sf"/>
</dbReference>
<dbReference type="InterPro" id="IPR018597">
    <property type="entry name" value="Phage_Tuc2009_YjcQ"/>
</dbReference>
<dbReference type="OrthoDB" id="1867478at2"/>
<dbReference type="AlphaFoldDB" id="A0A1T4YDH6"/>
<dbReference type="InterPro" id="IPR036390">
    <property type="entry name" value="WH_DNA-bd_sf"/>
</dbReference>
<dbReference type="Proteomes" id="UP000190105">
    <property type="component" value="Unassembled WGS sequence"/>
</dbReference>
<dbReference type="RefSeq" id="WP_078697703.1">
    <property type="nucleotide sequence ID" value="NZ_FUYH01000035.1"/>
</dbReference>
<name>A0A1T4YDH6_9CLOT</name>
<organism evidence="1 2">
    <name type="scientific">Caloramator quimbayensis</name>
    <dbReference type="NCBI Taxonomy" id="1147123"/>
    <lineage>
        <taxon>Bacteria</taxon>
        <taxon>Bacillati</taxon>
        <taxon>Bacillota</taxon>
        <taxon>Clostridia</taxon>
        <taxon>Eubacteriales</taxon>
        <taxon>Clostridiaceae</taxon>
        <taxon>Caloramator</taxon>
    </lineage>
</organism>
<dbReference type="Gene3D" id="1.10.10.10">
    <property type="entry name" value="Winged helix-like DNA-binding domain superfamily/Winged helix DNA-binding domain"/>
    <property type="match status" value="1"/>
</dbReference>
<dbReference type="EMBL" id="FUYH01000035">
    <property type="protein sequence ID" value="SKA99371.1"/>
    <property type="molecule type" value="Genomic_DNA"/>
</dbReference>